<keyword evidence="2" id="KW-0472">Membrane</keyword>
<dbReference type="AlphaFoldDB" id="A0A1E5QR03"/>
<dbReference type="InterPro" id="IPR011990">
    <property type="entry name" value="TPR-like_helical_dom_sf"/>
</dbReference>
<dbReference type="PANTHER" id="PTHR36761">
    <property type="entry name" value="ORF03 PROTEIN"/>
    <property type="match status" value="1"/>
</dbReference>
<keyword evidence="2" id="KW-0812">Transmembrane</keyword>
<evidence type="ECO:0000256" key="2">
    <source>
        <dbReference type="SAM" id="Phobius"/>
    </source>
</evidence>
<feature type="region of interest" description="Disordered" evidence="1">
    <location>
        <begin position="118"/>
        <end position="140"/>
    </location>
</feature>
<dbReference type="PANTHER" id="PTHR36761:SF2">
    <property type="entry name" value="ORF03 PROTEIN"/>
    <property type="match status" value="1"/>
</dbReference>
<proteinExistence type="predicted"/>
<sequence>MDAETLELVQREYRTGKDAFERGRYRESVEALQKASALVQRNTRLGGEVQIWLVTAYEAAGMRTEARELCKQLEQHPHYETRQQGKRLLYILEAPQLERRADWLTEIPDLGAMAESDPQYRRGAGVKSTKPKTSQTSELEDLGSMNLQDNPFIWVALIAAILTVGGLIWLS</sequence>
<dbReference type="Gene3D" id="1.25.40.10">
    <property type="entry name" value="Tetratricopeptide repeat domain"/>
    <property type="match status" value="1"/>
</dbReference>
<keyword evidence="2" id="KW-1133">Transmembrane helix</keyword>
<feature type="transmembrane region" description="Helical" evidence="2">
    <location>
        <begin position="152"/>
        <end position="170"/>
    </location>
</feature>
<comment type="caution">
    <text evidence="3">The sequence shown here is derived from an EMBL/GenBank/DDBJ whole genome shotgun (WGS) entry which is preliminary data.</text>
</comment>
<reference evidence="3" key="1">
    <citation type="submission" date="2016-09" db="EMBL/GenBank/DDBJ databases">
        <title>Draft genome of thermotolerant cyanobacterium Desertifilum sp. strain IPPAS B-1220.</title>
        <authorList>
            <person name="Sinetova M.A."/>
            <person name="Bolakhan K."/>
            <person name="Zayadan B.K."/>
            <person name="Mironov K.S."/>
            <person name="Ustinova V."/>
            <person name="Kupriyanova E.V."/>
            <person name="Sidorov R.A."/>
            <person name="Skrypnik A.N."/>
            <person name="Gogoleva N.E."/>
            <person name="Gogolev Y.V."/>
            <person name="Los D.A."/>
        </authorList>
    </citation>
    <scope>NUCLEOTIDE SEQUENCE [LARGE SCALE GENOMIC DNA]</scope>
    <source>
        <strain evidence="3">IPPAS B-1220</strain>
    </source>
</reference>
<dbReference type="RefSeq" id="WP_069965693.1">
    <property type="nucleotide sequence ID" value="NZ_CM124774.1"/>
</dbReference>
<protein>
    <submittedName>
        <fullName evidence="3">Uncharacterized protein</fullName>
    </submittedName>
</protein>
<dbReference type="EMBL" id="MJGC01000032">
    <property type="protein sequence ID" value="OEJ76763.1"/>
    <property type="molecule type" value="Genomic_DNA"/>
</dbReference>
<evidence type="ECO:0000313" key="3">
    <source>
        <dbReference type="EMBL" id="OEJ76763.1"/>
    </source>
</evidence>
<organism evidence="3">
    <name type="scientific">Desertifilum tharense IPPAS B-1220</name>
    <dbReference type="NCBI Taxonomy" id="1781255"/>
    <lineage>
        <taxon>Bacteria</taxon>
        <taxon>Bacillati</taxon>
        <taxon>Cyanobacteriota</taxon>
        <taxon>Cyanophyceae</taxon>
        <taxon>Desertifilales</taxon>
        <taxon>Desertifilaceae</taxon>
        <taxon>Desertifilum</taxon>
    </lineage>
</organism>
<gene>
    <name evidence="3" type="ORF">BH720_03105</name>
</gene>
<evidence type="ECO:0000256" key="1">
    <source>
        <dbReference type="SAM" id="MobiDB-lite"/>
    </source>
</evidence>
<dbReference type="STRING" id="1781255.BH720_03105"/>
<dbReference type="OrthoDB" id="510804at2"/>
<accession>A0A1E5QR03</accession>
<name>A0A1E5QR03_9CYAN</name>